<sequence length="246" mass="28190">MVASEFTNEEAQAINPEKIREPEDIVLDLYRAYEPLIDPHLWPWETKRWHELVFCLLTMIAEPEVLPETVREVTQTLSEWRLLEVSILGSLNPAQNEQDASNPIVITIMTILQQSGLNADKARIAVTAICEAASGLQQKYEGRVQKYFRKYGALMLDEIAQNFSFTQLNNENTRKAFSIWLQNTLNMPVPALSPIAEKVCEKLDVEYTTLVDAADKLGINIVWLDEALQEYWEEKCTQEEFLPATE</sequence>
<protein>
    <submittedName>
        <fullName evidence="1">Uncharacterized protein</fullName>
    </submittedName>
</protein>
<evidence type="ECO:0000313" key="1">
    <source>
        <dbReference type="EMBL" id="MBD2597441.1"/>
    </source>
</evidence>
<organism evidence="1 2">
    <name type="scientific">Nostoc spongiaeforme FACHB-130</name>
    <dbReference type="NCBI Taxonomy" id="1357510"/>
    <lineage>
        <taxon>Bacteria</taxon>
        <taxon>Bacillati</taxon>
        <taxon>Cyanobacteriota</taxon>
        <taxon>Cyanophyceae</taxon>
        <taxon>Nostocales</taxon>
        <taxon>Nostocaceae</taxon>
        <taxon>Nostoc</taxon>
    </lineage>
</organism>
<reference evidence="1 2" key="1">
    <citation type="journal article" date="2020" name="ISME J.">
        <title>Comparative genomics reveals insights into cyanobacterial evolution and habitat adaptation.</title>
        <authorList>
            <person name="Chen M.Y."/>
            <person name="Teng W.K."/>
            <person name="Zhao L."/>
            <person name="Hu C.X."/>
            <person name="Zhou Y.K."/>
            <person name="Han B.P."/>
            <person name="Song L.R."/>
            <person name="Shu W.S."/>
        </authorList>
    </citation>
    <scope>NUCLEOTIDE SEQUENCE [LARGE SCALE GENOMIC DNA]</scope>
    <source>
        <strain evidence="1 2">FACHB-130</strain>
    </source>
</reference>
<evidence type="ECO:0000313" key="2">
    <source>
        <dbReference type="Proteomes" id="UP000603457"/>
    </source>
</evidence>
<comment type="caution">
    <text evidence="1">The sequence shown here is derived from an EMBL/GenBank/DDBJ whole genome shotgun (WGS) entry which is preliminary data.</text>
</comment>
<accession>A0ABR8G2M4</accession>
<proteinExistence type="predicted"/>
<dbReference type="EMBL" id="JACJTB010000043">
    <property type="protein sequence ID" value="MBD2597441.1"/>
    <property type="molecule type" value="Genomic_DNA"/>
</dbReference>
<dbReference type="Proteomes" id="UP000603457">
    <property type="component" value="Unassembled WGS sequence"/>
</dbReference>
<name>A0ABR8G2M4_9NOSO</name>
<gene>
    <name evidence="1" type="ORF">H6G74_24410</name>
</gene>
<dbReference type="RefSeq" id="WP_190970101.1">
    <property type="nucleotide sequence ID" value="NZ_JACJTB010000043.1"/>
</dbReference>
<keyword evidence="2" id="KW-1185">Reference proteome</keyword>